<organism evidence="1 2">
    <name type="scientific">Engystomops pustulosus</name>
    <name type="common">Tungara frog</name>
    <name type="synonym">Physalaemus pustulosus</name>
    <dbReference type="NCBI Taxonomy" id="76066"/>
    <lineage>
        <taxon>Eukaryota</taxon>
        <taxon>Metazoa</taxon>
        <taxon>Chordata</taxon>
        <taxon>Craniata</taxon>
        <taxon>Vertebrata</taxon>
        <taxon>Euteleostomi</taxon>
        <taxon>Amphibia</taxon>
        <taxon>Batrachia</taxon>
        <taxon>Anura</taxon>
        <taxon>Neobatrachia</taxon>
        <taxon>Hyloidea</taxon>
        <taxon>Leptodactylidae</taxon>
        <taxon>Leiuperinae</taxon>
        <taxon>Engystomops</taxon>
    </lineage>
</organism>
<dbReference type="AlphaFoldDB" id="A0AAV7CEV9"/>
<evidence type="ECO:0008006" key="3">
    <source>
        <dbReference type="Google" id="ProtNLM"/>
    </source>
</evidence>
<dbReference type="EMBL" id="WNYA01000003">
    <property type="protein sequence ID" value="KAG8583171.1"/>
    <property type="molecule type" value="Genomic_DNA"/>
</dbReference>
<gene>
    <name evidence="1" type="ORF">GDO81_008303</name>
</gene>
<proteinExistence type="predicted"/>
<evidence type="ECO:0000313" key="2">
    <source>
        <dbReference type="Proteomes" id="UP000824782"/>
    </source>
</evidence>
<dbReference type="Proteomes" id="UP000824782">
    <property type="component" value="Unassembled WGS sequence"/>
</dbReference>
<comment type="caution">
    <text evidence="1">The sequence shown here is derived from an EMBL/GenBank/DDBJ whole genome shotgun (WGS) entry which is preliminary data.</text>
</comment>
<sequence>MPKYLYSLTCLFSTLSTVSGSIWSLLFHAKLTPISLVFDKFNFKLFIAYQSQNSATDVLYLSSPSFIRPTRIMLSAYFCTKHKL</sequence>
<protein>
    <recommendedName>
        <fullName evidence="3">Secreted protein</fullName>
    </recommendedName>
</protein>
<name>A0AAV7CEV9_ENGPU</name>
<keyword evidence="2" id="KW-1185">Reference proteome</keyword>
<evidence type="ECO:0000313" key="1">
    <source>
        <dbReference type="EMBL" id="KAG8583171.1"/>
    </source>
</evidence>
<accession>A0AAV7CEV9</accession>
<reference evidence="1" key="1">
    <citation type="thesis" date="2020" institute="ProQuest LLC" country="789 East Eisenhower Parkway, Ann Arbor, MI, USA">
        <title>Comparative Genomics and Chromosome Evolution.</title>
        <authorList>
            <person name="Mudd A.B."/>
        </authorList>
    </citation>
    <scope>NUCLEOTIDE SEQUENCE</scope>
    <source>
        <strain evidence="1">237g6f4</strain>
        <tissue evidence="1">Blood</tissue>
    </source>
</reference>